<keyword evidence="2 5" id="KW-0378">Hydrolase</keyword>
<evidence type="ECO:0000313" key="5">
    <source>
        <dbReference type="EMBL" id="SPL70475.1"/>
    </source>
</evidence>
<dbReference type="Pfam" id="PF00326">
    <property type="entry name" value="Peptidase_S9"/>
    <property type="match status" value="1"/>
</dbReference>
<dbReference type="RefSeq" id="WP_121973947.1">
    <property type="nucleotide sequence ID" value="NZ_OOGT01000061.1"/>
</dbReference>
<dbReference type="ESTHER" id="9gamm-a0a2u3myl7">
    <property type="family name" value="Extracel-MCL-phaZ"/>
</dbReference>
<keyword evidence="6" id="KW-1185">Reference proteome</keyword>
<evidence type="ECO:0000256" key="1">
    <source>
        <dbReference type="ARBA" id="ARBA00022729"/>
    </source>
</evidence>
<feature type="chain" id="PRO_5015538646" evidence="3">
    <location>
        <begin position="24"/>
        <end position="281"/>
    </location>
</feature>
<feature type="domain" description="Peptidase S9 prolyl oligopeptidase catalytic" evidence="4">
    <location>
        <begin position="219"/>
        <end position="278"/>
    </location>
</feature>
<gene>
    <name evidence="5" type="primary">phaZ</name>
    <name evidence="5" type="ORF">KPC_1653</name>
</gene>
<dbReference type="InParanoid" id="A0A2U3MYL7"/>
<accession>A0A2U3MYL7</accession>
<dbReference type="PANTHER" id="PTHR43037:SF5">
    <property type="entry name" value="FERULOYL ESTERASE"/>
    <property type="match status" value="1"/>
</dbReference>
<dbReference type="InterPro" id="IPR050955">
    <property type="entry name" value="Plant_Biomass_Hydrol_Est"/>
</dbReference>
<dbReference type="InterPro" id="IPR029058">
    <property type="entry name" value="AB_hydrolase_fold"/>
</dbReference>
<protein>
    <submittedName>
        <fullName evidence="5">Poly(3-hydroxyoctanoate) depolymerase</fullName>
        <ecNumber evidence="5">3.1.1.76</ecNumber>
    </submittedName>
</protein>
<name>A0A2U3MYL7_9GAMM</name>
<evidence type="ECO:0000256" key="2">
    <source>
        <dbReference type="ARBA" id="ARBA00022801"/>
    </source>
</evidence>
<dbReference type="Proteomes" id="UP000245974">
    <property type="component" value="Unassembled WGS sequence"/>
</dbReference>
<dbReference type="GO" id="GO:0008236">
    <property type="term" value="F:serine-type peptidase activity"/>
    <property type="evidence" value="ECO:0007669"/>
    <property type="project" value="InterPro"/>
</dbReference>
<proteinExistence type="predicted"/>
<dbReference type="AlphaFoldDB" id="A0A2U3MYL7"/>
<evidence type="ECO:0000259" key="4">
    <source>
        <dbReference type="Pfam" id="PF00326"/>
    </source>
</evidence>
<keyword evidence="1 3" id="KW-0732">Signal</keyword>
<dbReference type="SUPFAM" id="SSF53474">
    <property type="entry name" value="alpha/beta-Hydrolases"/>
    <property type="match status" value="1"/>
</dbReference>
<dbReference type="PANTHER" id="PTHR43037">
    <property type="entry name" value="UNNAMED PRODUCT-RELATED"/>
    <property type="match status" value="1"/>
</dbReference>
<sequence>MTNLILKSVALLTLGLSFSQTWAASMCTETRKIGLVPATINCPSKSLRLPADLLGTVTRGVTYQIPQGTAPKEGWPVVFIYQGSFGLINNFFYASNYPFGIYHEGLLIQKLLDHGYAVIAPHAVAGSVWETNAPVFKTAYTTSGDYRFITNVLNAVKDGKFGPLNPNRQYAAGLSSGGYNTSRMAVSFPGQFKALAIQSASYATCLGSVCFIPENLPKDHPPTLLQHGSADLIVPWITAQTYYDRLLSQGIKTSFYTEPNAGHGWFASSPDRVLKWFEQNP</sequence>
<evidence type="ECO:0000313" key="6">
    <source>
        <dbReference type="Proteomes" id="UP000245974"/>
    </source>
</evidence>
<dbReference type="EMBL" id="OOGT01000061">
    <property type="protein sequence ID" value="SPL70475.1"/>
    <property type="molecule type" value="Genomic_DNA"/>
</dbReference>
<evidence type="ECO:0000256" key="3">
    <source>
        <dbReference type="SAM" id="SignalP"/>
    </source>
</evidence>
<organism evidence="5 6">
    <name type="scientific">Acinetobacter stercoris</name>
    <dbReference type="NCBI Taxonomy" id="2126983"/>
    <lineage>
        <taxon>Bacteria</taxon>
        <taxon>Pseudomonadati</taxon>
        <taxon>Pseudomonadota</taxon>
        <taxon>Gammaproteobacteria</taxon>
        <taxon>Moraxellales</taxon>
        <taxon>Moraxellaceae</taxon>
        <taxon>Acinetobacter</taxon>
    </lineage>
</organism>
<feature type="signal peptide" evidence="3">
    <location>
        <begin position="1"/>
        <end position="23"/>
    </location>
</feature>
<dbReference type="Gene3D" id="3.40.50.1820">
    <property type="entry name" value="alpha/beta hydrolase"/>
    <property type="match status" value="1"/>
</dbReference>
<dbReference type="GO" id="GO:0050527">
    <property type="term" value="F:poly(3-hydroxyoctanoate) depolymerase activity"/>
    <property type="evidence" value="ECO:0007669"/>
    <property type="project" value="UniProtKB-EC"/>
</dbReference>
<dbReference type="OrthoDB" id="9955at2"/>
<dbReference type="EC" id="3.1.1.76" evidence="5"/>
<dbReference type="GO" id="GO:0006508">
    <property type="term" value="P:proteolysis"/>
    <property type="evidence" value="ECO:0007669"/>
    <property type="project" value="InterPro"/>
</dbReference>
<reference evidence="6" key="1">
    <citation type="submission" date="2018-03" db="EMBL/GenBank/DDBJ databases">
        <authorList>
            <person name="Blom J."/>
        </authorList>
    </citation>
    <scope>NUCLEOTIDE SEQUENCE [LARGE SCALE GENOMIC DNA]</scope>
    <source>
        <strain evidence="6">KPC-SM-21</strain>
    </source>
</reference>
<dbReference type="InterPro" id="IPR001375">
    <property type="entry name" value="Peptidase_S9_cat"/>
</dbReference>